<dbReference type="RefSeq" id="XP_047783073.1">
    <property type="nucleotide sequence ID" value="XM_047928854.1"/>
</dbReference>
<accession>A0ABQ8KT92</accession>
<evidence type="ECO:0000313" key="1">
    <source>
        <dbReference type="EMBL" id="KAH9841774.1"/>
    </source>
</evidence>
<name>A0ABQ8KT92_9APHY</name>
<organism evidence="1 2">
    <name type="scientific">Rhodofomes roseus</name>
    <dbReference type="NCBI Taxonomy" id="34475"/>
    <lineage>
        <taxon>Eukaryota</taxon>
        <taxon>Fungi</taxon>
        <taxon>Dikarya</taxon>
        <taxon>Basidiomycota</taxon>
        <taxon>Agaricomycotina</taxon>
        <taxon>Agaricomycetes</taxon>
        <taxon>Polyporales</taxon>
        <taxon>Rhodofomes</taxon>
    </lineage>
</organism>
<dbReference type="GeneID" id="72009586"/>
<dbReference type="Proteomes" id="UP000814176">
    <property type="component" value="Unassembled WGS sequence"/>
</dbReference>
<dbReference type="EMBL" id="JADCUA010000003">
    <property type="protein sequence ID" value="KAH9841774.1"/>
    <property type="molecule type" value="Genomic_DNA"/>
</dbReference>
<sequence length="184" mass="20977">MAIPQDRQSQHVPGTILAVLCRTSGPIGAFHWLVDLCPDTEKGIIFHASRPNENEIDKWQFYTSEWNPFTSQSCLTLALIGRVVDFEPENPSHSVDAMRECLQAIPMTIPPQDVGREPMFTCRVWFREALRRLTAHDAFSMIMGPDEMMESLRNRTIAIQYMNPGKQVLPVFLQLRPRSAYGTT</sequence>
<protein>
    <submittedName>
        <fullName evidence="1">Uncharacterized protein</fullName>
    </submittedName>
</protein>
<proteinExistence type="predicted"/>
<comment type="caution">
    <text evidence="1">The sequence shown here is derived from an EMBL/GenBank/DDBJ whole genome shotgun (WGS) entry which is preliminary data.</text>
</comment>
<keyword evidence="2" id="KW-1185">Reference proteome</keyword>
<evidence type="ECO:0000313" key="2">
    <source>
        <dbReference type="Proteomes" id="UP000814176"/>
    </source>
</evidence>
<reference evidence="1 2" key="1">
    <citation type="journal article" date="2021" name="Environ. Microbiol.">
        <title>Gene family expansions and transcriptome signatures uncover fungal adaptations to wood decay.</title>
        <authorList>
            <person name="Hage H."/>
            <person name="Miyauchi S."/>
            <person name="Viragh M."/>
            <person name="Drula E."/>
            <person name="Min B."/>
            <person name="Chaduli D."/>
            <person name="Navarro D."/>
            <person name="Favel A."/>
            <person name="Norest M."/>
            <person name="Lesage-Meessen L."/>
            <person name="Balint B."/>
            <person name="Merenyi Z."/>
            <person name="de Eugenio L."/>
            <person name="Morin E."/>
            <person name="Martinez A.T."/>
            <person name="Baldrian P."/>
            <person name="Stursova M."/>
            <person name="Martinez M.J."/>
            <person name="Novotny C."/>
            <person name="Magnuson J.K."/>
            <person name="Spatafora J.W."/>
            <person name="Maurice S."/>
            <person name="Pangilinan J."/>
            <person name="Andreopoulos W."/>
            <person name="LaButti K."/>
            <person name="Hundley H."/>
            <person name="Na H."/>
            <person name="Kuo A."/>
            <person name="Barry K."/>
            <person name="Lipzen A."/>
            <person name="Henrissat B."/>
            <person name="Riley R."/>
            <person name="Ahrendt S."/>
            <person name="Nagy L.G."/>
            <person name="Grigoriev I.V."/>
            <person name="Martin F."/>
            <person name="Rosso M.N."/>
        </authorList>
    </citation>
    <scope>NUCLEOTIDE SEQUENCE [LARGE SCALE GENOMIC DNA]</scope>
    <source>
        <strain evidence="1 2">CIRM-BRFM 1785</strain>
    </source>
</reference>
<gene>
    <name evidence="1" type="ORF">C8Q71DRAFT_904496</name>
</gene>